<feature type="transmembrane region" description="Helical" evidence="11">
    <location>
        <begin position="194"/>
        <end position="218"/>
    </location>
</feature>
<feature type="domain" description="G-protein coupled receptors family 1 profile" evidence="12">
    <location>
        <begin position="63"/>
        <end position="310"/>
    </location>
</feature>
<dbReference type="PANTHER" id="PTHR24246:SF27">
    <property type="entry name" value="ADENOSINE RECEPTOR, ISOFORM A"/>
    <property type="match status" value="1"/>
</dbReference>
<evidence type="ECO:0000256" key="4">
    <source>
        <dbReference type="ARBA" id="ARBA00022989"/>
    </source>
</evidence>
<feature type="region of interest" description="Disordered" evidence="10">
    <location>
        <begin position="1"/>
        <end position="20"/>
    </location>
</feature>
<evidence type="ECO:0000256" key="7">
    <source>
        <dbReference type="ARBA" id="ARBA00023170"/>
    </source>
</evidence>
<keyword evidence="9" id="KW-0807">Transducer</keyword>
<accession>A0AAU9W198</accession>
<keyword evidence="4 11" id="KW-1133">Transmembrane helix</keyword>
<dbReference type="GO" id="GO:0004930">
    <property type="term" value="F:G protein-coupled receptor activity"/>
    <property type="evidence" value="ECO:0007669"/>
    <property type="project" value="UniProtKB-KW"/>
</dbReference>
<feature type="transmembrane region" description="Helical" evidence="11">
    <location>
        <begin position="83"/>
        <end position="106"/>
    </location>
</feature>
<dbReference type="SUPFAM" id="SSF81321">
    <property type="entry name" value="Family A G protein-coupled receptor-like"/>
    <property type="match status" value="1"/>
</dbReference>
<evidence type="ECO:0000256" key="3">
    <source>
        <dbReference type="ARBA" id="ARBA00022692"/>
    </source>
</evidence>
<evidence type="ECO:0000313" key="13">
    <source>
        <dbReference type="EMBL" id="CAH3043377.1"/>
    </source>
</evidence>
<dbReference type="InterPro" id="IPR017452">
    <property type="entry name" value="GPCR_Rhodpsn_7TM"/>
</dbReference>
<dbReference type="Gene3D" id="1.20.1070.10">
    <property type="entry name" value="Rhodopsin 7-helix transmembrane proteins"/>
    <property type="match status" value="1"/>
</dbReference>
<sequence length="404" mass="44780">MAALSETHRNNSRINSSNLNSMALPTTPSFRSPCDDPRLFASSAVSVVVASCYAILIPVTLLGNGSVIAAFATNARLRTATNILILGLAASDLLVGAFAVPFWTFIVSHADITAGHCYSTYLIYISFDIFAGCASILQLTAIALERFLSTQWPLFHRKLPQYVYCIMLLVSWLCALTMAALQPLQAKTETWRKSYTVALFVSCCCSPLVIIVTSYCYIFKISRFQGRRRKTSSSKRCGLTPGGAIKELNVAITVAVITVLFVTAWFPFFVVTVIATFCLGCLPSPPALLHLVKFLKFLQYSSSAINPYIYAYRNTEMRKTLAKIARKLFPCDLGIGTRNVIDRGDSIQRYRQSIIQADQKPECYQTISRNNLSSAGEVFVQDTKSKPAKKSQKKNKKKTKVIYL</sequence>
<feature type="transmembrane region" description="Helical" evidence="11">
    <location>
        <begin position="162"/>
        <end position="182"/>
    </location>
</feature>
<keyword evidence="2" id="KW-1003">Cell membrane</keyword>
<name>A0AAU9W198_9CNID</name>
<proteinExistence type="predicted"/>
<evidence type="ECO:0000256" key="2">
    <source>
        <dbReference type="ARBA" id="ARBA00022475"/>
    </source>
</evidence>
<dbReference type="AlphaFoldDB" id="A0AAU9W198"/>
<gene>
    <name evidence="13" type="ORF">PMEA_00031520</name>
</gene>
<dbReference type="PRINTS" id="PR00237">
    <property type="entry name" value="GPCRRHODOPSN"/>
</dbReference>
<feature type="transmembrane region" description="Helical" evidence="11">
    <location>
        <begin position="39"/>
        <end position="62"/>
    </location>
</feature>
<keyword evidence="6 11" id="KW-0472">Membrane</keyword>
<reference evidence="13 14" key="1">
    <citation type="submission" date="2022-05" db="EMBL/GenBank/DDBJ databases">
        <authorList>
            <consortium name="Genoscope - CEA"/>
            <person name="William W."/>
        </authorList>
    </citation>
    <scope>NUCLEOTIDE SEQUENCE [LARGE SCALE GENOMIC DNA]</scope>
</reference>
<evidence type="ECO:0000256" key="6">
    <source>
        <dbReference type="ARBA" id="ARBA00023136"/>
    </source>
</evidence>
<protein>
    <recommendedName>
        <fullName evidence="12">G-protein coupled receptors family 1 profile domain-containing protein</fullName>
    </recommendedName>
</protein>
<evidence type="ECO:0000256" key="10">
    <source>
        <dbReference type="SAM" id="MobiDB-lite"/>
    </source>
</evidence>
<evidence type="ECO:0000256" key="11">
    <source>
        <dbReference type="SAM" id="Phobius"/>
    </source>
</evidence>
<dbReference type="Pfam" id="PF00001">
    <property type="entry name" value="7tm_1"/>
    <property type="match status" value="1"/>
</dbReference>
<comment type="subcellular location">
    <subcellularLocation>
        <location evidence="1">Cell membrane</location>
        <topology evidence="1">Multi-pass membrane protein</topology>
    </subcellularLocation>
</comment>
<evidence type="ECO:0000313" key="14">
    <source>
        <dbReference type="Proteomes" id="UP001159428"/>
    </source>
</evidence>
<dbReference type="PANTHER" id="PTHR24246">
    <property type="entry name" value="OLFACTORY RECEPTOR AND ADENOSINE RECEPTOR"/>
    <property type="match status" value="1"/>
</dbReference>
<evidence type="ECO:0000256" key="8">
    <source>
        <dbReference type="ARBA" id="ARBA00023180"/>
    </source>
</evidence>
<comment type="caution">
    <text evidence="13">The sequence shown here is derived from an EMBL/GenBank/DDBJ whole genome shotgun (WGS) entry which is preliminary data.</text>
</comment>
<dbReference type="PROSITE" id="PS50262">
    <property type="entry name" value="G_PROTEIN_RECEP_F1_2"/>
    <property type="match status" value="1"/>
</dbReference>
<dbReference type="GO" id="GO:0005886">
    <property type="term" value="C:plasma membrane"/>
    <property type="evidence" value="ECO:0007669"/>
    <property type="project" value="UniProtKB-SubCell"/>
</dbReference>
<evidence type="ECO:0000256" key="1">
    <source>
        <dbReference type="ARBA" id="ARBA00004651"/>
    </source>
</evidence>
<keyword evidence="5" id="KW-0297">G-protein coupled receptor</keyword>
<keyword evidence="14" id="KW-1185">Reference proteome</keyword>
<evidence type="ECO:0000259" key="12">
    <source>
        <dbReference type="PROSITE" id="PS50262"/>
    </source>
</evidence>
<dbReference type="EMBL" id="CALNXJ010000007">
    <property type="protein sequence ID" value="CAH3043377.1"/>
    <property type="molecule type" value="Genomic_DNA"/>
</dbReference>
<dbReference type="InterPro" id="IPR000276">
    <property type="entry name" value="GPCR_Rhodpsn"/>
</dbReference>
<evidence type="ECO:0000256" key="5">
    <source>
        <dbReference type="ARBA" id="ARBA00023040"/>
    </source>
</evidence>
<feature type="transmembrane region" description="Helical" evidence="11">
    <location>
        <begin position="118"/>
        <end position="141"/>
    </location>
</feature>
<keyword evidence="8" id="KW-0325">Glycoprotein</keyword>
<keyword evidence="7" id="KW-0675">Receptor</keyword>
<dbReference type="SMART" id="SM01381">
    <property type="entry name" value="7TM_GPCR_Srsx"/>
    <property type="match status" value="1"/>
</dbReference>
<organism evidence="13 14">
    <name type="scientific">Pocillopora meandrina</name>
    <dbReference type="NCBI Taxonomy" id="46732"/>
    <lineage>
        <taxon>Eukaryota</taxon>
        <taxon>Metazoa</taxon>
        <taxon>Cnidaria</taxon>
        <taxon>Anthozoa</taxon>
        <taxon>Hexacorallia</taxon>
        <taxon>Scleractinia</taxon>
        <taxon>Astrocoeniina</taxon>
        <taxon>Pocilloporidae</taxon>
        <taxon>Pocillopora</taxon>
    </lineage>
</organism>
<dbReference type="Proteomes" id="UP001159428">
    <property type="component" value="Unassembled WGS sequence"/>
</dbReference>
<evidence type="ECO:0000256" key="9">
    <source>
        <dbReference type="ARBA" id="ARBA00023224"/>
    </source>
</evidence>
<keyword evidence="3 11" id="KW-0812">Transmembrane</keyword>